<gene>
    <name evidence="5" type="ORF">HHU08_13975</name>
</gene>
<evidence type="ECO:0000256" key="3">
    <source>
        <dbReference type="ARBA" id="ARBA00022679"/>
    </source>
</evidence>
<reference evidence="5 6" key="1">
    <citation type="submission" date="2020-04" db="EMBL/GenBank/DDBJ databases">
        <title>Bacillus sp. UniB3 isolated from commercial digestive syrup.</title>
        <authorList>
            <person name="Thorat V."/>
            <person name="Kirdat K."/>
            <person name="Tiwarekar B."/>
            <person name="Yadav A."/>
        </authorList>
    </citation>
    <scope>NUCLEOTIDE SEQUENCE [LARGE SCALE GENOMIC DNA]</scope>
    <source>
        <strain evidence="5 6">UniB3</strain>
    </source>
</reference>
<dbReference type="PANTHER" id="PTHR44942:SF4">
    <property type="entry name" value="METHYLTRANSFERASE TYPE 11 DOMAIN-CONTAINING PROTEIN"/>
    <property type="match status" value="1"/>
</dbReference>
<dbReference type="Pfam" id="PF08241">
    <property type="entry name" value="Methyltransf_11"/>
    <property type="match status" value="1"/>
</dbReference>
<dbReference type="SUPFAM" id="SSF53335">
    <property type="entry name" value="S-adenosyl-L-methionine-dependent methyltransferases"/>
    <property type="match status" value="1"/>
</dbReference>
<sequence length="252" mass="28527">MNSEAKFTGKSALYDRYRPGYPKHFMTELITEYIGSKDHFVIADVGAGTGIFTELIASIGTEIIAVEPNNDMQSILKERMEGLQQVTCINASAENTGISENSVDLITVAQAFHWFDTAAFKNECERILKNDGYVMLIWNSRDHTSKLNKETAEISKKYCPNFQGFSGGINIDHLDLQQFFTNGYEHYAVSNPLKMSKEYFIGRNLSASYAPKKDDFLYDEFVEKLGYLFEKYSKDGTILVPNDLHVYVGVII</sequence>
<dbReference type="InterPro" id="IPR051052">
    <property type="entry name" value="Diverse_substrate_MTase"/>
</dbReference>
<dbReference type="InterPro" id="IPR029063">
    <property type="entry name" value="SAM-dependent_MTases_sf"/>
</dbReference>
<comment type="similarity">
    <text evidence="1">Belongs to the methyltransferase superfamily.</text>
</comment>
<dbReference type="InterPro" id="IPR013216">
    <property type="entry name" value="Methyltransf_11"/>
</dbReference>
<dbReference type="GO" id="GO:0032259">
    <property type="term" value="P:methylation"/>
    <property type="evidence" value="ECO:0007669"/>
    <property type="project" value="UniProtKB-KW"/>
</dbReference>
<evidence type="ECO:0000313" key="5">
    <source>
        <dbReference type="EMBL" id="NMO78090.1"/>
    </source>
</evidence>
<feature type="domain" description="Methyltransferase type 11" evidence="4">
    <location>
        <begin position="44"/>
        <end position="135"/>
    </location>
</feature>
<evidence type="ECO:0000313" key="6">
    <source>
        <dbReference type="Proteomes" id="UP000588491"/>
    </source>
</evidence>
<keyword evidence="6" id="KW-1185">Reference proteome</keyword>
<dbReference type="Proteomes" id="UP000588491">
    <property type="component" value="Unassembled WGS sequence"/>
</dbReference>
<keyword evidence="3 5" id="KW-0808">Transferase</keyword>
<organism evidence="5 6">
    <name type="scientific">Niallia alba</name>
    <dbReference type="NCBI Taxonomy" id="2729105"/>
    <lineage>
        <taxon>Bacteria</taxon>
        <taxon>Bacillati</taxon>
        <taxon>Bacillota</taxon>
        <taxon>Bacilli</taxon>
        <taxon>Bacillales</taxon>
        <taxon>Bacillaceae</taxon>
        <taxon>Niallia</taxon>
    </lineage>
</organism>
<dbReference type="AlphaFoldDB" id="A0A7Y0KAD6"/>
<dbReference type="PANTHER" id="PTHR44942">
    <property type="entry name" value="METHYLTRANSF_11 DOMAIN-CONTAINING PROTEIN"/>
    <property type="match status" value="1"/>
</dbReference>
<protein>
    <submittedName>
        <fullName evidence="5">Class I SAM-dependent methyltransferase</fullName>
    </submittedName>
</protein>
<proteinExistence type="inferred from homology"/>
<comment type="caution">
    <text evidence="5">The sequence shown here is derived from an EMBL/GenBank/DDBJ whole genome shotgun (WGS) entry which is preliminary data.</text>
</comment>
<dbReference type="GO" id="GO:0008757">
    <property type="term" value="F:S-adenosylmethionine-dependent methyltransferase activity"/>
    <property type="evidence" value="ECO:0007669"/>
    <property type="project" value="InterPro"/>
</dbReference>
<keyword evidence="2 5" id="KW-0489">Methyltransferase</keyword>
<evidence type="ECO:0000256" key="2">
    <source>
        <dbReference type="ARBA" id="ARBA00022603"/>
    </source>
</evidence>
<dbReference type="Gene3D" id="3.40.50.150">
    <property type="entry name" value="Vaccinia Virus protein VP39"/>
    <property type="match status" value="1"/>
</dbReference>
<evidence type="ECO:0000259" key="4">
    <source>
        <dbReference type="Pfam" id="PF08241"/>
    </source>
</evidence>
<dbReference type="CDD" id="cd02440">
    <property type="entry name" value="AdoMet_MTases"/>
    <property type="match status" value="1"/>
</dbReference>
<dbReference type="EMBL" id="JABBPK010000001">
    <property type="protein sequence ID" value="NMO78090.1"/>
    <property type="molecule type" value="Genomic_DNA"/>
</dbReference>
<name>A0A7Y0KAD6_9BACI</name>
<accession>A0A7Y0KAD6</accession>
<dbReference type="RefSeq" id="WP_016203905.1">
    <property type="nucleotide sequence ID" value="NZ_JABBPK010000001.1"/>
</dbReference>
<evidence type="ECO:0000256" key="1">
    <source>
        <dbReference type="ARBA" id="ARBA00008361"/>
    </source>
</evidence>